<feature type="compositionally biased region" description="Basic and acidic residues" evidence="1">
    <location>
        <begin position="29"/>
        <end position="39"/>
    </location>
</feature>
<proteinExistence type="predicted"/>
<name>A0AB39Q3C1_9ACTN</name>
<dbReference type="AlphaFoldDB" id="A0AB39Q3C1"/>
<protein>
    <submittedName>
        <fullName evidence="2">Uncharacterized protein</fullName>
    </submittedName>
</protein>
<gene>
    <name evidence="2" type="ORF">AB5J49_30355</name>
</gene>
<evidence type="ECO:0000313" key="2">
    <source>
        <dbReference type="EMBL" id="XDQ37291.1"/>
    </source>
</evidence>
<dbReference type="EMBL" id="CP163439">
    <property type="protein sequence ID" value="XDQ37291.1"/>
    <property type="molecule type" value="Genomic_DNA"/>
</dbReference>
<evidence type="ECO:0000256" key="1">
    <source>
        <dbReference type="SAM" id="MobiDB-lite"/>
    </source>
</evidence>
<accession>A0AB39Q3C1</accession>
<sequence>MEWSADGSRLFAVTTNATGRPVLAAHRPAPGDKVTRADRMGTGTLSSGTVAADGTFTINDLHSASSASAAVYVRR</sequence>
<dbReference type="RefSeq" id="WP_369172037.1">
    <property type="nucleotide sequence ID" value="NZ_CP163439.1"/>
</dbReference>
<reference evidence="2" key="1">
    <citation type="submission" date="2024-07" db="EMBL/GenBank/DDBJ databases">
        <authorList>
            <person name="Yu S.T."/>
        </authorList>
    </citation>
    <scope>NUCLEOTIDE SEQUENCE</scope>
    <source>
        <strain evidence="2">R28</strain>
    </source>
</reference>
<feature type="region of interest" description="Disordered" evidence="1">
    <location>
        <begin position="23"/>
        <end position="46"/>
    </location>
</feature>
<organism evidence="2">
    <name type="scientific">Streptomyces sp. R28</name>
    <dbReference type="NCBI Taxonomy" id="3238628"/>
    <lineage>
        <taxon>Bacteria</taxon>
        <taxon>Bacillati</taxon>
        <taxon>Actinomycetota</taxon>
        <taxon>Actinomycetes</taxon>
        <taxon>Kitasatosporales</taxon>
        <taxon>Streptomycetaceae</taxon>
        <taxon>Streptomyces</taxon>
    </lineage>
</organism>